<keyword evidence="1" id="KW-1185">Reference proteome</keyword>
<evidence type="ECO:0000313" key="1">
    <source>
        <dbReference type="Proteomes" id="UP000095283"/>
    </source>
</evidence>
<sequence>MINTHFNSRKIVSSYFLINNVILFDIEVRLMLTKFYVSN</sequence>
<name>A0A1I7WEJ0_HETBA</name>
<dbReference type="Proteomes" id="UP000095283">
    <property type="component" value="Unplaced"/>
</dbReference>
<dbReference type="AlphaFoldDB" id="A0A1I7WEJ0"/>
<organism evidence="1 2">
    <name type="scientific">Heterorhabditis bacteriophora</name>
    <name type="common">Entomopathogenic nematode worm</name>
    <dbReference type="NCBI Taxonomy" id="37862"/>
    <lineage>
        <taxon>Eukaryota</taxon>
        <taxon>Metazoa</taxon>
        <taxon>Ecdysozoa</taxon>
        <taxon>Nematoda</taxon>
        <taxon>Chromadorea</taxon>
        <taxon>Rhabditida</taxon>
        <taxon>Rhabditina</taxon>
        <taxon>Rhabditomorpha</taxon>
        <taxon>Strongyloidea</taxon>
        <taxon>Heterorhabditidae</taxon>
        <taxon>Heterorhabditis</taxon>
    </lineage>
</organism>
<protein>
    <submittedName>
        <fullName evidence="2">Uncharacterized protein</fullName>
    </submittedName>
</protein>
<reference evidence="2" key="1">
    <citation type="submission" date="2016-11" db="UniProtKB">
        <authorList>
            <consortium name="WormBaseParasite"/>
        </authorList>
    </citation>
    <scope>IDENTIFICATION</scope>
</reference>
<accession>A0A1I7WEJ0</accession>
<dbReference type="WBParaSite" id="Hba_03329">
    <property type="protein sequence ID" value="Hba_03329"/>
    <property type="gene ID" value="Hba_03329"/>
</dbReference>
<proteinExistence type="predicted"/>
<evidence type="ECO:0000313" key="2">
    <source>
        <dbReference type="WBParaSite" id="Hba_03329"/>
    </source>
</evidence>